<evidence type="ECO:0008006" key="5">
    <source>
        <dbReference type="Google" id="ProtNLM"/>
    </source>
</evidence>
<evidence type="ECO:0000313" key="1">
    <source>
        <dbReference type="EMBL" id="MBB5724952.1"/>
    </source>
</evidence>
<reference evidence="2 3" key="3">
    <citation type="submission" date="2020-08" db="EMBL/GenBank/DDBJ databases">
        <authorList>
            <person name="Partida-Martinez L."/>
            <person name="Huntemann M."/>
            <person name="Clum A."/>
            <person name="Wang J."/>
            <person name="Palaniappan K."/>
            <person name="Ritter S."/>
            <person name="Chen I.-M."/>
            <person name="Stamatis D."/>
            <person name="Reddy T."/>
            <person name="O'Malley R."/>
            <person name="Daum C."/>
            <person name="Shapiro N."/>
            <person name="Ivanova N."/>
            <person name="Kyrpides N."/>
            <person name="Woyke T."/>
        </authorList>
    </citation>
    <scope>NUCLEOTIDE SEQUENCE [LARGE SCALE GENOMIC DNA]</scope>
    <source>
        <strain evidence="2 3">AS3.13</strain>
    </source>
</reference>
<dbReference type="AlphaFoldDB" id="A0A7X0J8L5"/>
<proteinExistence type="predicted"/>
<comment type="caution">
    <text evidence="2">The sequence shown here is derived from an EMBL/GenBank/DDBJ whole genome shotgun (WGS) entry which is preliminary data.</text>
</comment>
<dbReference type="Proteomes" id="UP000522313">
    <property type="component" value="Unassembled WGS sequence"/>
</dbReference>
<dbReference type="Proteomes" id="UP000560131">
    <property type="component" value="Unassembled WGS sequence"/>
</dbReference>
<dbReference type="EMBL" id="JACHBT010000001">
    <property type="protein sequence ID" value="MBB6503068.1"/>
    <property type="molecule type" value="Genomic_DNA"/>
</dbReference>
<gene>
    <name evidence="2" type="ORF">F4693_000017</name>
    <name evidence="1" type="ORF">FHS97_000860</name>
</gene>
<name>A0A7X0J8L5_9SPHN</name>
<reference evidence="1 4" key="1">
    <citation type="submission" date="2020-08" db="EMBL/GenBank/DDBJ databases">
        <title>Genomic Encyclopedia of Type Strains, Phase IV (KMG-IV): sequencing the most valuable type-strain genomes for metagenomic binning, comparative biology and taxonomic classification.</title>
        <authorList>
            <person name="Goeker M."/>
        </authorList>
    </citation>
    <scope>NUCLEOTIDE SEQUENCE [LARGE SCALE GENOMIC DNA]</scope>
    <source>
        <strain evidence="1 4">DSM 101535</strain>
    </source>
</reference>
<evidence type="ECO:0000313" key="3">
    <source>
        <dbReference type="Proteomes" id="UP000522313"/>
    </source>
</evidence>
<dbReference type="RefSeq" id="WP_184033519.1">
    <property type="nucleotide sequence ID" value="NZ_BAABAR010000007.1"/>
</dbReference>
<accession>A0A7X0J8L5</accession>
<evidence type="ECO:0000313" key="2">
    <source>
        <dbReference type="EMBL" id="MBB6503068.1"/>
    </source>
</evidence>
<organism evidence="2 3">
    <name type="scientific">Sphingomonas endophytica</name>
    <dbReference type="NCBI Taxonomy" id="869719"/>
    <lineage>
        <taxon>Bacteria</taxon>
        <taxon>Pseudomonadati</taxon>
        <taxon>Pseudomonadota</taxon>
        <taxon>Alphaproteobacteria</taxon>
        <taxon>Sphingomonadales</taxon>
        <taxon>Sphingomonadaceae</taxon>
        <taxon>Sphingomonas</taxon>
    </lineage>
</organism>
<sequence>MSASSPHASVMGDPARLVSYAADAERAAEQRMAVAVEDIFLSQPGRLDDRTRAATLRLAEATIGATEQQVSGDAARALMAVGRREAAAVLGSNRSLAWPRLLDAGLMRDAELIGALIAQARVDLLDESLAALRAPDAGMTIVTMLIEHGDTAQRAAASDYLLADGMRRVGAEGRRAILPAAVQARIVWWVAAALRERLGGDGGVEADAALCEAAQHRIARAGEGQIREAAARLVRAMAPSEGNRGTLMVRALESARTPLFAALLAEAIGVDADAALSLVLDSASDRLWLALRAAGLNRDAIARAGFLLSEADRERDLTMLIEVLDPLGALAPDAAAEAIATLRLPGDFRAAVRALARRAPVKRTGA</sequence>
<dbReference type="Pfam" id="PF10098">
    <property type="entry name" value="DUF2336"/>
    <property type="match status" value="1"/>
</dbReference>
<evidence type="ECO:0000313" key="4">
    <source>
        <dbReference type="Proteomes" id="UP000560131"/>
    </source>
</evidence>
<dbReference type="EMBL" id="JACIJN010000002">
    <property type="protein sequence ID" value="MBB5724952.1"/>
    <property type="molecule type" value="Genomic_DNA"/>
</dbReference>
<dbReference type="InterPro" id="IPR019285">
    <property type="entry name" value="DUF2336"/>
</dbReference>
<keyword evidence="4" id="KW-1185">Reference proteome</keyword>
<reference evidence="2 3" key="2">
    <citation type="submission" date="2020-08" db="EMBL/GenBank/DDBJ databases">
        <title>The Agave Microbiome: Exploring the role of microbial communities in plant adaptations to desert environments.</title>
        <authorList>
            <person name="Partida-Martinez L.P."/>
        </authorList>
    </citation>
    <scope>NUCLEOTIDE SEQUENCE [LARGE SCALE GENOMIC DNA]</scope>
    <source>
        <strain evidence="2 3">AS3.13</strain>
    </source>
</reference>
<protein>
    <recommendedName>
        <fullName evidence="5">DUF2336 domain-containing protein</fullName>
    </recommendedName>
</protein>